<evidence type="ECO:0000256" key="4">
    <source>
        <dbReference type="ARBA" id="ARBA00022605"/>
    </source>
</evidence>
<proteinExistence type="inferred from homology"/>
<feature type="binding site" evidence="8">
    <location>
        <position position="173"/>
    </location>
    <ligand>
        <name>substrate</name>
    </ligand>
</feature>
<dbReference type="Pfam" id="PF01678">
    <property type="entry name" value="DAP_epimerase"/>
    <property type="match status" value="2"/>
</dbReference>
<feature type="binding site" evidence="8">
    <location>
        <position position="56"/>
    </location>
    <ligand>
        <name>substrate</name>
    </ligand>
</feature>
<evidence type="ECO:0000313" key="11">
    <source>
        <dbReference type="Proteomes" id="UP001500791"/>
    </source>
</evidence>
<keyword evidence="4 8" id="KW-0028">Amino-acid biosynthesis</keyword>
<dbReference type="PANTHER" id="PTHR31689:SF0">
    <property type="entry name" value="DIAMINOPIMELATE EPIMERASE"/>
    <property type="match status" value="1"/>
</dbReference>
<sequence>MTDSQHRQSGEYGYVRMNGAGNAFIVVDAMEKPFRPSEDEVRRLASDEAGLGGFDQLIAVEKAEGGDAFMRVWNSDGSLVETCGNALRCVGWLMLDATEKSEVTIDTVAGPALARASTERDGLKQVTVDMGRPRLDWQQIPLAEEMDTRGIELQVGPIDNPLVHTPGAVSMGNPHVVFFTDHQDDVFVRGTGSLIEHHPLFPEGVNVGFAHVLDRQTIRLRVWERGAGLTLACGTGACAAMVAASRRGLIDRSAKMILDGGELFVEWDTVSDHVFMTGPVEIELTGQLQSVL</sequence>
<reference evidence="10 11" key="1">
    <citation type="journal article" date="2019" name="Int. J. Syst. Evol. Microbiol.">
        <title>The Global Catalogue of Microorganisms (GCM) 10K type strain sequencing project: providing services to taxonomists for standard genome sequencing and annotation.</title>
        <authorList>
            <consortium name="The Broad Institute Genomics Platform"/>
            <consortium name="The Broad Institute Genome Sequencing Center for Infectious Disease"/>
            <person name="Wu L."/>
            <person name="Ma J."/>
        </authorList>
    </citation>
    <scope>NUCLEOTIDE SEQUENCE [LARGE SCALE GENOMIC DNA]</scope>
    <source>
        <strain evidence="10 11">JCM 13476</strain>
    </source>
</reference>
<keyword evidence="6 8" id="KW-0413">Isomerase</keyword>
<dbReference type="EC" id="5.1.1.7" evidence="3 8"/>
<feature type="binding site" evidence="8">
    <location>
        <position position="22"/>
    </location>
    <ligand>
        <name>substrate</name>
    </ligand>
</feature>
<organism evidence="10 11">
    <name type="scientific">Brevundimonas terrae</name>
    <dbReference type="NCBI Taxonomy" id="363631"/>
    <lineage>
        <taxon>Bacteria</taxon>
        <taxon>Pseudomonadati</taxon>
        <taxon>Pseudomonadota</taxon>
        <taxon>Alphaproteobacteria</taxon>
        <taxon>Caulobacterales</taxon>
        <taxon>Caulobacteraceae</taxon>
        <taxon>Brevundimonas</taxon>
    </lineage>
</organism>
<feature type="active site" evidence="9">
    <location>
        <position position="83"/>
    </location>
</feature>
<dbReference type="InterPro" id="IPR018510">
    <property type="entry name" value="DAP_epimerase_AS"/>
</dbReference>
<evidence type="ECO:0000256" key="2">
    <source>
        <dbReference type="ARBA" id="ARBA00010219"/>
    </source>
</evidence>
<feature type="binding site" evidence="8">
    <location>
        <position position="206"/>
    </location>
    <ligand>
        <name>substrate</name>
    </ligand>
</feature>
<dbReference type="Gene3D" id="3.10.310.10">
    <property type="entry name" value="Diaminopimelate Epimerase, Chain A, domain 1"/>
    <property type="match status" value="2"/>
</dbReference>
<protein>
    <recommendedName>
        <fullName evidence="3 8">Diaminopimelate epimerase</fullName>
        <shortName evidence="8">DAP epimerase</shortName>
        <ecNumber evidence="3 8">5.1.1.7</ecNumber>
    </recommendedName>
    <alternativeName>
        <fullName evidence="8">PLP-independent amino acid racemase</fullName>
    </alternativeName>
</protein>
<dbReference type="NCBIfam" id="TIGR00652">
    <property type="entry name" value="DapF"/>
    <property type="match status" value="1"/>
</dbReference>
<accession>A0ABN0Y3F7</accession>
<comment type="function">
    <text evidence="8">Catalyzes the stereoinversion of LL-2,6-diaminopimelate (L,L-DAP) to meso-diaminopimelate (meso-DAP), a precursor of L-lysine and an essential component of the bacterial peptidoglycan.</text>
</comment>
<evidence type="ECO:0000256" key="1">
    <source>
        <dbReference type="ARBA" id="ARBA00005196"/>
    </source>
</evidence>
<dbReference type="Proteomes" id="UP001500791">
    <property type="component" value="Unassembled WGS sequence"/>
</dbReference>
<evidence type="ECO:0000256" key="9">
    <source>
        <dbReference type="PROSITE-ProRule" id="PRU10125"/>
    </source>
</evidence>
<keyword evidence="5 8" id="KW-0457">Lysine biosynthesis</keyword>
<feature type="binding site" evidence="8">
    <location>
        <position position="74"/>
    </location>
    <ligand>
        <name>substrate</name>
    </ligand>
</feature>
<feature type="active site" description="Proton donor" evidence="8">
    <location>
        <position position="83"/>
    </location>
</feature>
<evidence type="ECO:0000256" key="7">
    <source>
        <dbReference type="ARBA" id="ARBA00051712"/>
    </source>
</evidence>
<feature type="binding site" evidence="8">
    <location>
        <begin position="84"/>
        <end position="85"/>
    </location>
    <ligand>
        <name>substrate</name>
    </ligand>
</feature>
<feature type="site" description="Could be important to modulate the pK values of the two catalytic cysteine residues" evidence="8">
    <location>
        <position position="175"/>
    </location>
</feature>
<keyword evidence="8" id="KW-0963">Cytoplasm</keyword>
<feature type="binding site" evidence="8">
    <location>
        <begin position="224"/>
        <end position="225"/>
    </location>
    <ligand>
        <name>substrate</name>
    </ligand>
</feature>
<gene>
    <name evidence="8 10" type="primary">dapF</name>
    <name evidence="10" type="ORF">GCM10009093_04370</name>
</gene>
<dbReference type="PANTHER" id="PTHR31689">
    <property type="entry name" value="DIAMINOPIMELATE EPIMERASE, CHLOROPLASTIC"/>
    <property type="match status" value="1"/>
</dbReference>
<dbReference type="PROSITE" id="PS01326">
    <property type="entry name" value="DAP_EPIMERASE"/>
    <property type="match status" value="1"/>
</dbReference>
<comment type="subcellular location">
    <subcellularLocation>
        <location evidence="8">Cytoplasm</location>
    </subcellularLocation>
</comment>
<evidence type="ECO:0000256" key="5">
    <source>
        <dbReference type="ARBA" id="ARBA00023154"/>
    </source>
</evidence>
<comment type="caution">
    <text evidence="10">The sequence shown here is derived from an EMBL/GenBank/DDBJ whole genome shotgun (WGS) entry which is preliminary data.</text>
</comment>
<dbReference type="SUPFAM" id="SSF54506">
    <property type="entry name" value="Diaminopimelate epimerase-like"/>
    <property type="match status" value="2"/>
</dbReference>
<comment type="similarity">
    <text evidence="2 8">Belongs to the diaminopimelate epimerase family.</text>
</comment>
<comment type="catalytic activity">
    <reaction evidence="7 8">
        <text>(2S,6S)-2,6-diaminopimelate = meso-2,6-diaminopimelate</text>
        <dbReference type="Rhea" id="RHEA:15393"/>
        <dbReference type="ChEBI" id="CHEBI:57609"/>
        <dbReference type="ChEBI" id="CHEBI:57791"/>
        <dbReference type="EC" id="5.1.1.7"/>
    </reaction>
</comment>
<dbReference type="InterPro" id="IPR001653">
    <property type="entry name" value="DAP_epimerase_DapF"/>
</dbReference>
<comment type="pathway">
    <text evidence="1 8">Amino-acid biosynthesis; L-lysine biosynthesis via DAP pathway; DL-2,6-diaminopimelate from LL-2,6-diaminopimelate: step 1/1.</text>
</comment>
<comment type="subunit">
    <text evidence="8">Homodimer.</text>
</comment>
<name>A0ABN0Y3F7_9CAUL</name>
<evidence type="ECO:0000256" key="3">
    <source>
        <dbReference type="ARBA" id="ARBA00013080"/>
    </source>
</evidence>
<dbReference type="HAMAP" id="MF_00197">
    <property type="entry name" value="DAP_epimerase"/>
    <property type="match status" value="1"/>
</dbReference>
<dbReference type="EMBL" id="BAAAEJ010000003">
    <property type="protein sequence ID" value="GAA0380523.1"/>
    <property type="molecule type" value="Genomic_DNA"/>
</dbReference>
<dbReference type="RefSeq" id="WP_243862709.1">
    <property type="nucleotide sequence ID" value="NZ_BAAAEJ010000003.1"/>
</dbReference>
<keyword evidence="11" id="KW-1185">Reference proteome</keyword>
<feature type="binding site" evidence="8">
    <location>
        <begin position="234"/>
        <end position="235"/>
    </location>
    <ligand>
        <name>substrate</name>
    </ligand>
</feature>
<evidence type="ECO:0000313" key="10">
    <source>
        <dbReference type="EMBL" id="GAA0380523.1"/>
    </source>
</evidence>
<evidence type="ECO:0000256" key="6">
    <source>
        <dbReference type="ARBA" id="ARBA00023235"/>
    </source>
</evidence>
<evidence type="ECO:0000256" key="8">
    <source>
        <dbReference type="HAMAP-Rule" id="MF_00197"/>
    </source>
</evidence>
<feature type="active site" description="Proton acceptor" evidence="8">
    <location>
        <position position="233"/>
    </location>
</feature>
<feature type="site" description="Could be important to modulate the pK values of the two catalytic cysteine residues" evidence="8">
    <location>
        <position position="224"/>
    </location>
</feature>